<feature type="compositionally biased region" description="Gly residues" evidence="1">
    <location>
        <begin position="342"/>
        <end position="351"/>
    </location>
</feature>
<dbReference type="Gene3D" id="2.60.120.10">
    <property type="entry name" value="Jelly Rolls"/>
    <property type="match status" value="1"/>
</dbReference>
<feature type="domain" description="Cyclic nucleotide-binding" evidence="2">
    <location>
        <begin position="237"/>
        <end position="305"/>
    </location>
</feature>
<accession>A0ABY4YKI4</accession>
<dbReference type="SMART" id="SM00100">
    <property type="entry name" value="cNMP"/>
    <property type="match status" value="1"/>
</dbReference>
<dbReference type="RefSeq" id="WP_252622092.1">
    <property type="nucleotide sequence ID" value="NZ_CP099490.1"/>
</dbReference>
<feature type="region of interest" description="Disordered" evidence="1">
    <location>
        <begin position="313"/>
        <end position="351"/>
    </location>
</feature>
<gene>
    <name evidence="3" type="ORF">NF557_04630</name>
</gene>
<dbReference type="EMBL" id="CP099490">
    <property type="protein sequence ID" value="USQ77204.1"/>
    <property type="molecule type" value="Genomic_DNA"/>
</dbReference>
<dbReference type="InterPro" id="IPR014710">
    <property type="entry name" value="RmlC-like_jellyroll"/>
</dbReference>
<dbReference type="CDD" id="cd00038">
    <property type="entry name" value="CAP_ED"/>
    <property type="match status" value="1"/>
</dbReference>
<dbReference type="InterPro" id="IPR018490">
    <property type="entry name" value="cNMP-bd_dom_sf"/>
</dbReference>
<evidence type="ECO:0000313" key="3">
    <source>
        <dbReference type="EMBL" id="USQ77204.1"/>
    </source>
</evidence>
<evidence type="ECO:0000256" key="1">
    <source>
        <dbReference type="SAM" id="MobiDB-lite"/>
    </source>
</evidence>
<protein>
    <submittedName>
        <fullName evidence="3">Cyclic nucleotide-binding domain-containing protein</fullName>
    </submittedName>
</protein>
<evidence type="ECO:0000313" key="4">
    <source>
        <dbReference type="Proteomes" id="UP001056535"/>
    </source>
</evidence>
<dbReference type="Proteomes" id="UP001056535">
    <property type="component" value="Chromosome"/>
</dbReference>
<dbReference type="Pfam" id="PF00027">
    <property type="entry name" value="cNMP_binding"/>
    <property type="match status" value="1"/>
</dbReference>
<keyword evidence="4" id="KW-1185">Reference proteome</keyword>
<name>A0ABY4YKI4_9MICO</name>
<dbReference type="PROSITE" id="PS00889">
    <property type="entry name" value="CNMP_BINDING_2"/>
    <property type="match status" value="1"/>
</dbReference>
<organism evidence="3 4">
    <name type="scientific">Ornithinimicrobium cryptoxanthini</name>
    <dbReference type="NCBI Taxonomy" id="2934161"/>
    <lineage>
        <taxon>Bacteria</taxon>
        <taxon>Bacillati</taxon>
        <taxon>Actinomycetota</taxon>
        <taxon>Actinomycetes</taxon>
        <taxon>Micrococcales</taxon>
        <taxon>Ornithinimicrobiaceae</taxon>
        <taxon>Ornithinimicrobium</taxon>
    </lineage>
</organism>
<reference evidence="3" key="1">
    <citation type="submission" date="2022-06" db="EMBL/GenBank/DDBJ databases">
        <title>Ornithinimicrobium JY.X270.</title>
        <authorList>
            <person name="Huang Y."/>
        </authorList>
    </citation>
    <scope>NUCLEOTIDE SEQUENCE</scope>
    <source>
        <strain evidence="3">JY.X270</strain>
    </source>
</reference>
<dbReference type="PROSITE" id="PS50042">
    <property type="entry name" value="CNMP_BINDING_3"/>
    <property type="match status" value="1"/>
</dbReference>
<proteinExistence type="predicted"/>
<dbReference type="InterPro" id="IPR000595">
    <property type="entry name" value="cNMP-bd_dom"/>
</dbReference>
<dbReference type="InterPro" id="IPR018488">
    <property type="entry name" value="cNMP-bd_CS"/>
</dbReference>
<evidence type="ECO:0000259" key="2">
    <source>
        <dbReference type="PROSITE" id="PS50042"/>
    </source>
</evidence>
<dbReference type="SUPFAM" id="SSF51206">
    <property type="entry name" value="cAMP-binding domain-like"/>
    <property type="match status" value="1"/>
</dbReference>
<feature type="compositionally biased region" description="Basic and acidic residues" evidence="1">
    <location>
        <begin position="319"/>
        <end position="332"/>
    </location>
</feature>
<sequence length="351" mass="37386">MSWIPSESVSGWLKGGFDLHLSHYDAPPTDHVADTAEVEAMRADDRFRFANVISGWADFSNGRPVGGWAEESGLLMGSTTVRLAVGRATFLGYSLPALREIAVPDDDTVVLTQTVGGRTGVPLPRPVKHPPYVRWQAPIVWTTLALTLRRDGSSEVALVGASAFPRHWVYDGRGAISAKSAVTDLKNWMDHSFGPRTPWGNQDSEALVVAAESAIERQLSGEIMSGKAGERPEIRVLQEGHLLTRQGDVDDHVFLVLDGVLDVLVDDEQVGEVGPGAVLGERAVLEGGLRTATVRARTRARVARIPGAALDSSSLQELADGHRREDGSDRMDGSGGMDVADGSGGAGAPGE</sequence>